<accession>A0ABU5HWN4</accession>
<dbReference type="InterPro" id="IPR023393">
    <property type="entry name" value="START-like_dom_sf"/>
</dbReference>
<evidence type="ECO:0000313" key="2">
    <source>
        <dbReference type="EMBL" id="MDY8107549.1"/>
    </source>
</evidence>
<sequence>MKKNLIRVAAPLAGLMLFATPALALEVTQSAQIEADPAKLWSTVGGFCAIADWHPAVTACEESEVDGTQRRTLSLEGGGTLVEDLVSRDDDAMTYTYRIVEGPLPVANYESTISVSGNDNLTTLAWDGTFDAAEGATDEEAIGVITGIYDAGIKSIAGIAAGE</sequence>
<keyword evidence="1" id="KW-0732">Signal</keyword>
<reference evidence="2 3" key="1">
    <citation type="submission" date="2023-12" db="EMBL/GenBank/DDBJ databases">
        <title>Description of Novel Strain Fulvimarina sp. 2208YS6-2-32 isolated from Uroteuthis (Photololigo) edulis.</title>
        <authorList>
            <person name="Park J.-S."/>
        </authorList>
    </citation>
    <scope>NUCLEOTIDE SEQUENCE [LARGE SCALE GENOMIC DNA]</scope>
    <source>
        <strain evidence="2 3">2208YS6-2-32</strain>
    </source>
</reference>
<evidence type="ECO:0000313" key="3">
    <source>
        <dbReference type="Proteomes" id="UP001294412"/>
    </source>
</evidence>
<dbReference type="RefSeq" id="WP_322184658.1">
    <property type="nucleotide sequence ID" value="NZ_JAXLPB010000001.1"/>
</dbReference>
<dbReference type="Proteomes" id="UP001294412">
    <property type="component" value="Unassembled WGS sequence"/>
</dbReference>
<dbReference type="PANTHER" id="PTHR39332">
    <property type="entry name" value="BLL4707 PROTEIN"/>
    <property type="match status" value="1"/>
</dbReference>
<dbReference type="InterPro" id="IPR019587">
    <property type="entry name" value="Polyketide_cyclase/dehydratase"/>
</dbReference>
<keyword evidence="3" id="KW-1185">Reference proteome</keyword>
<dbReference type="Pfam" id="PF10604">
    <property type="entry name" value="Polyketide_cyc2"/>
    <property type="match status" value="1"/>
</dbReference>
<dbReference type="EMBL" id="JAXLPB010000001">
    <property type="protein sequence ID" value="MDY8107549.1"/>
    <property type="molecule type" value="Genomic_DNA"/>
</dbReference>
<dbReference type="PANTHER" id="PTHR39332:SF7">
    <property type="entry name" value="SRPBCC FAMILY PROTEIN"/>
    <property type="match status" value="1"/>
</dbReference>
<name>A0ABU5HWN4_9HYPH</name>
<proteinExistence type="predicted"/>
<evidence type="ECO:0000256" key="1">
    <source>
        <dbReference type="SAM" id="SignalP"/>
    </source>
</evidence>
<dbReference type="SUPFAM" id="SSF55961">
    <property type="entry name" value="Bet v1-like"/>
    <property type="match status" value="1"/>
</dbReference>
<comment type="caution">
    <text evidence="2">The sequence shown here is derived from an EMBL/GenBank/DDBJ whole genome shotgun (WGS) entry which is preliminary data.</text>
</comment>
<dbReference type="CDD" id="cd07821">
    <property type="entry name" value="PYR_PYL_RCAR_like"/>
    <property type="match status" value="1"/>
</dbReference>
<dbReference type="Gene3D" id="3.30.530.20">
    <property type="match status" value="1"/>
</dbReference>
<protein>
    <submittedName>
        <fullName evidence="2">SRPBCC family protein</fullName>
    </submittedName>
</protein>
<organism evidence="2 3">
    <name type="scientific">Fulvimarina uroteuthidis</name>
    <dbReference type="NCBI Taxonomy" id="3098149"/>
    <lineage>
        <taxon>Bacteria</taxon>
        <taxon>Pseudomonadati</taxon>
        <taxon>Pseudomonadota</taxon>
        <taxon>Alphaproteobacteria</taxon>
        <taxon>Hyphomicrobiales</taxon>
        <taxon>Aurantimonadaceae</taxon>
        <taxon>Fulvimarina</taxon>
    </lineage>
</organism>
<gene>
    <name evidence="2" type="ORF">U0C82_00110</name>
</gene>
<feature type="chain" id="PRO_5046747355" evidence="1">
    <location>
        <begin position="25"/>
        <end position="163"/>
    </location>
</feature>
<feature type="signal peptide" evidence="1">
    <location>
        <begin position="1"/>
        <end position="24"/>
    </location>
</feature>